<evidence type="ECO:0000256" key="1">
    <source>
        <dbReference type="SAM" id="SignalP"/>
    </source>
</evidence>
<protein>
    <submittedName>
        <fullName evidence="2">Uncharacterized protein</fullName>
    </submittedName>
</protein>
<gene>
    <name evidence="2" type="ORF">Slin15195_G128050</name>
</gene>
<feature type="signal peptide" evidence="1">
    <location>
        <begin position="1"/>
        <end position="22"/>
    </location>
</feature>
<evidence type="ECO:0000313" key="3">
    <source>
        <dbReference type="Proteomes" id="UP001056384"/>
    </source>
</evidence>
<dbReference type="Proteomes" id="UP001056384">
    <property type="component" value="Chromosome 12"/>
</dbReference>
<dbReference type="EMBL" id="CP099429">
    <property type="protein sequence ID" value="USW59486.1"/>
    <property type="molecule type" value="Genomic_DNA"/>
</dbReference>
<keyword evidence="1" id="KW-0732">Signal</keyword>
<sequence>MVRHQAVRLTALLALGSRTVSAADDASTPWIWGLPIPNAGGGQNMMHSPPGQPIASGSVTADERLEPRQQEVITEACTPETAYIGHASCIPFVADQTSYICGTTTTLTIGCGVKNGTQSTTLAGPILSGRCAQIGCATCAADNTVAPAMSAVDYKNCTTVNGTIWGPPLTAFPSGTPPHGSGAPAAQITARDIEDIASDTLPRSILKLVTQTINIVKRTLMTPQDYPGGHDEFMMQQVAQADVAGMLVPHRPPGTDGRSSARVNGFRQVGFNIAVSGLNACTSIAIVSRKGAWLSHIWEIPTFQNDALFVEDVLYGIFEGDDSGYFPGINDHSHDASLFNTLTFGQTQNFVMPIIITPKTDANFWGDPSRPWRFMHDIQKVKDMLHNMFGVEPIVYAYDLMEKLSKEEVRQKLDNTAHGKVVVQYDPRQYLPVEPIRDSNGQIRGSCVKQYAAVRVYADVNLIPIWEDTWAAIPEQGTLPNNMQQVLVRDEASGNITGYGCMKEPPNSTCSFCAAGESCGVDPDDDQGQEGTPPQGETCSLCTSTAQCNVDPDDDQGQDGSLPQEVSCPVCTSMDQCGLNPDEDQGEDGPRQTSNGTEVCTATTLSAPRSSACTLTTMPAGTAPNGQPFAFGPTSCNCGGSLQPTTTTKGTDGTITPLCGADLPQTSCLCSNEGLVPLVTNTASGGDVMIGCDQGSTTVALSTSSKTPDISDCSTTVLAFIFTKCACPAGVTASLSTATGADHKETYFCAGPSGNGKVQPVGSASTSSPPHITECSLTRTANGTKPGFTPAITQYKSICACDHDRTFPATASAAEGGSTGWYCPTAKVGNTGSAIAVTTAPALTAPQTAAPPVTSCDLVTKPASSVAGVTKDGTTYASQSYPQHTVCSCNGLGEVAYNTVTAKDGSVNGECQLPPQGTKTTGFVVSTGAKPPPTSCSPFLATTPPGLGKSQSGWEPRTFCNCDHDRTLAWNEVTATNGDVVKGCGYGATDVVVPVATETATPSQSFSHLFLIYDVKKKASKGWRYWWSGLTMPISPDMNMCDAEANQWLLNQEKSEYRPFPYAKPYPNFPLEFGKFDLVGHKDCAYSGPSSNTPGNITCADAYTAYCTSADSGHGYDLETRCAKGVDDYRATVECRYHDTNVKVTGSQVAELKDPASHEEHVFEVFRVFLPGLTGPESITYWAGDVRHPSRRAACDKGHALWSSAGESYDDYYPDKLKFSTDGHGTCSYSSSNGHSIGSVTCDDGYEVDCAAFADDSVVDCDGPGTEPLPYYPLFYCRLGGKPMKTATTIATWTYSHEFAMYPTPEGPVRCETITITTMV</sequence>
<feature type="chain" id="PRO_5040132645" evidence="1">
    <location>
        <begin position="23"/>
        <end position="1320"/>
    </location>
</feature>
<name>A0A9Q9BAQ8_9PEZI</name>
<accession>A0A9Q9BAQ8</accession>
<proteinExistence type="predicted"/>
<keyword evidence="3" id="KW-1185">Reference proteome</keyword>
<organism evidence="2 3">
    <name type="scientific">Septoria linicola</name>
    <dbReference type="NCBI Taxonomy" id="215465"/>
    <lineage>
        <taxon>Eukaryota</taxon>
        <taxon>Fungi</taxon>
        <taxon>Dikarya</taxon>
        <taxon>Ascomycota</taxon>
        <taxon>Pezizomycotina</taxon>
        <taxon>Dothideomycetes</taxon>
        <taxon>Dothideomycetidae</taxon>
        <taxon>Mycosphaerellales</taxon>
        <taxon>Mycosphaerellaceae</taxon>
        <taxon>Septoria</taxon>
    </lineage>
</organism>
<evidence type="ECO:0000313" key="2">
    <source>
        <dbReference type="EMBL" id="USW59486.1"/>
    </source>
</evidence>
<reference evidence="2" key="1">
    <citation type="submission" date="2022-06" db="EMBL/GenBank/DDBJ databases">
        <title>Complete genome sequences of two strains of the flax pathogen Septoria linicola.</title>
        <authorList>
            <person name="Lapalu N."/>
            <person name="Simon A."/>
            <person name="Demenou B."/>
            <person name="Paumier D."/>
            <person name="Guillot M.-P."/>
            <person name="Gout L."/>
            <person name="Valade R."/>
        </authorList>
    </citation>
    <scope>NUCLEOTIDE SEQUENCE</scope>
    <source>
        <strain evidence="2">SE15195</strain>
    </source>
</reference>